<name>A0A1I3MGY6_9BACL</name>
<keyword evidence="2" id="KW-1185">Reference proteome</keyword>
<dbReference type="Proteomes" id="UP000199545">
    <property type="component" value="Unassembled WGS sequence"/>
</dbReference>
<dbReference type="Pfam" id="PF08863">
    <property type="entry name" value="YolD"/>
    <property type="match status" value="1"/>
</dbReference>
<dbReference type="AlphaFoldDB" id="A0A1I3MGY6"/>
<accession>A0A1I3MGY6</accession>
<evidence type="ECO:0000313" key="2">
    <source>
        <dbReference type="Proteomes" id="UP000199545"/>
    </source>
</evidence>
<dbReference type="RefSeq" id="WP_093228377.1">
    <property type="nucleotide sequence ID" value="NZ_FORR01000003.1"/>
</dbReference>
<organism evidence="1 2">
    <name type="scientific">Thermoflavimicrobium dichotomicum</name>
    <dbReference type="NCBI Taxonomy" id="46223"/>
    <lineage>
        <taxon>Bacteria</taxon>
        <taxon>Bacillati</taxon>
        <taxon>Bacillota</taxon>
        <taxon>Bacilli</taxon>
        <taxon>Bacillales</taxon>
        <taxon>Thermoactinomycetaceae</taxon>
        <taxon>Thermoflavimicrobium</taxon>
    </lineage>
</organism>
<gene>
    <name evidence="1" type="ORF">SAMN05421852_10356</name>
</gene>
<dbReference type="STRING" id="46223.SAMN05421852_10356"/>
<reference evidence="1 2" key="1">
    <citation type="submission" date="2016-10" db="EMBL/GenBank/DDBJ databases">
        <authorList>
            <person name="de Groot N.N."/>
        </authorList>
    </citation>
    <scope>NUCLEOTIDE SEQUENCE [LARGE SCALE GENOMIC DNA]</scope>
    <source>
        <strain evidence="1 2">DSM 44778</strain>
    </source>
</reference>
<dbReference type="OrthoDB" id="2376882at2"/>
<dbReference type="EMBL" id="FORR01000003">
    <property type="protein sequence ID" value="SFI95966.1"/>
    <property type="molecule type" value="Genomic_DNA"/>
</dbReference>
<dbReference type="InterPro" id="IPR014962">
    <property type="entry name" value="YolD"/>
</dbReference>
<sequence>MSILYRKNMLWEGSRMFLPEHREQLLKHYKQQQTFTPPILTEEAWQEINRLILEGLEGEFPLLIQYVEHKRPQQFCGFIEKIDPHERWIKVVNGQLIRIIHFDQIYGVESPSSE</sequence>
<proteinExistence type="predicted"/>
<evidence type="ECO:0000313" key="1">
    <source>
        <dbReference type="EMBL" id="SFI95966.1"/>
    </source>
</evidence>
<protein>
    <submittedName>
        <fullName evidence="1">YolD-like protein</fullName>
    </submittedName>
</protein>